<protein>
    <submittedName>
        <fullName evidence="2">Uncharacterized protein</fullName>
    </submittedName>
</protein>
<proteinExistence type="predicted"/>
<sequence length="70" mass="8070">FTWEPAMTTGAELLGARGTDARLEDHHRRTNAERRAQYHDWMDAKEAARQQLRDEAAEGLWTDAADWEDA</sequence>
<feature type="region of interest" description="Disordered" evidence="1">
    <location>
        <begin position="1"/>
        <end position="26"/>
    </location>
</feature>
<accession>A0A1L7RPS5</accession>
<dbReference type="EMBL" id="LK995511">
    <property type="protein sequence ID" value="CED91528.1"/>
    <property type="molecule type" value="Genomic_DNA"/>
</dbReference>
<feature type="non-terminal residue" evidence="2">
    <location>
        <position position="1"/>
    </location>
</feature>
<organism evidence="2">
    <name type="scientific">Actinomyces succiniciruminis</name>
    <dbReference type="NCBI Taxonomy" id="1522002"/>
    <lineage>
        <taxon>Bacteria</taxon>
        <taxon>Bacillati</taxon>
        <taxon>Actinomycetota</taxon>
        <taxon>Actinomycetes</taxon>
        <taxon>Actinomycetales</taxon>
        <taxon>Actinomycetaceae</taxon>
        <taxon>Actinomyces</taxon>
    </lineage>
</organism>
<evidence type="ECO:0000313" key="2">
    <source>
        <dbReference type="EMBL" id="CED91528.1"/>
    </source>
</evidence>
<dbReference type="AlphaFoldDB" id="A0A1L7RPS5"/>
<name>A0A1L7RPS5_9ACTO</name>
<evidence type="ECO:0000256" key="1">
    <source>
        <dbReference type="SAM" id="MobiDB-lite"/>
    </source>
</evidence>
<gene>
    <name evidence="2" type="ORF">AAM4_1696</name>
</gene>
<reference evidence="2" key="1">
    <citation type="submission" date="2014-07" db="EMBL/GenBank/DDBJ databases">
        <authorList>
            <person name="Zhang J.E."/>
            <person name="Yang H."/>
            <person name="Guo J."/>
            <person name="Deng Z."/>
            <person name="Luo H."/>
            <person name="Luo M."/>
            <person name="Zhao B."/>
        </authorList>
    </citation>
    <scope>NUCLEOTIDE SEQUENCE</scope>
    <source>
        <strain evidence="2">AM4</strain>
    </source>
</reference>